<feature type="compositionally biased region" description="Acidic residues" evidence="1">
    <location>
        <begin position="122"/>
        <end position="131"/>
    </location>
</feature>
<accession>A0A484M0V4</accession>
<feature type="compositionally biased region" description="Basic and acidic residues" evidence="1">
    <location>
        <begin position="59"/>
        <end position="72"/>
    </location>
</feature>
<evidence type="ECO:0000313" key="3">
    <source>
        <dbReference type="Proteomes" id="UP000595140"/>
    </source>
</evidence>
<feature type="compositionally biased region" description="Basic residues" evidence="1">
    <location>
        <begin position="1"/>
        <end position="13"/>
    </location>
</feature>
<evidence type="ECO:0000313" key="2">
    <source>
        <dbReference type="EMBL" id="VFQ81766.1"/>
    </source>
</evidence>
<reference evidence="2 3" key="1">
    <citation type="submission" date="2018-04" db="EMBL/GenBank/DDBJ databases">
        <authorList>
            <person name="Vogel A."/>
        </authorList>
    </citation>
    <scope>NUCLEOTIDE SEQUENCE [LARGE SCALE GENOMIC DNA]</scope>
</reference>
<sequence length="156" mass="18312">MKIMKKKKKKKSSRSMDLSHVQIISPHINNNSQQSNNNDDDDDYDDDQSMIIKANMVVKNEEGVKLSSESRRSNAAMGSETLRFEKNANTREFSARRHSTSERYCRVHDQNDHVPLSLEEGVQGEEDEEEESWRRKTNNKTSREKFLNVCKRFLRF</sequence>
<evidence type="ECO:0000256" key="1">
    <source>
        <dbReference type="SAM" id="MobiDB-lite"/>
    </source>
</evidence>
<dbReference type="Proteomes" id="UP000595140">
    <property type="component" value="Unassembled WGS sequence"/>
</dbReference>
<feature type="compositionally biased region" description="Acidic residues" evidence="1">
    <location>
        <begin position="38"/>
        <end position="48"/>
    </location>
</feature>
<dbReference type="AlphaFoldDB" id="A0A484M0V4"/>
<protein>
    <submittedName>
        <fullName evidence="2">Uncharacterized protein</fullName>
    </submittedName>
</protein>
<organism evidence="2 3">
    <name type="scientific">Cuscuta campestris</name>
    <dbReference type="NCBI Taxonomy" id="132261"/>
    <lineage>
        <taxon>Eukaryota</taxon>
        <taxon>Viridiplantae</taxon>
        <taxon>Streptophyta</taxon>
        <taxon>Embryophyta</taxon>
        <taxon>Tracheophyta</taxon>
        <taxon>Spermatophyta</taxon>
        <taxon>Magnoliopsida</taxon>
        <taxon>eudicotyledons</taxon>
        <taxon>Gunneridae</taxon>
        <taxon>Pentapetalae</taxon>
        <taxon>asterids</taxon>
        <taxon>lamiids</taxon>
        <taxon>Solanales</taxon>
        <taxon>Convolvulaceae</taxon>
        <taxon>Cuscuteae</taxon>
        <taxon>Cuscuta</taxon>
        <taxon>Cuscuta subgen. Grammica</taxon>
        <taxon>Cuscuta sect. Cleistogrammica</taxon>
    </lineage>
</organism>
<keyword evidence="3" id="KW-1185">Reference proteome</keyword>
<dbReference type="PANTHER" id="PTHR38386">
    <property type="entry name" value="OS05G0426900 PROTEIN"/>
    <property type="match status" value="1"/>
</dbReference>
<feature type="compositionally biased region" description="Basic and acidic residues" evidence="1">
    <location>
        <begin position="82"/>
        <end position="112"/>
    </location>
</feature>
<dbReference type="PANTHER" id="PTHR38386:SF6">
    <property type="entry name" value="OS05G0426900 PROTEIN"/>
    <property type="match status" value="1"/>
</dbReference>
<name>A0A484M0V4_9ASTE</name>
<proteinExistence type="predicted"/>
<gene>
    <name evidence="2" type="ORF">CCAM_LOCUS23542</name>
</gene>
<dbReference type="EMBL" id="OOIL02002240">
    <property type="protein sequence ID" value="VFQ81766.1"/>
    <property type="molecule type" value="Genomic_DNA"/>
</dbReference>
<feature type="region of interest" description="Disordered" evidence="1">
    <location>
        <begin position="1"/>
        <end position="138"/>
    </location>
</feature>